<organism evidence="1">
    <name type="scientific">uncultured Synechococcales cyanobacterium</name>
    <dbReference type="NCBI Taxonomy" id="1936017"/>
    <lineage>
        <taxon>Bacteria</taxon>
        <taxon>Bacillati</taxon>
        <taxon>Cyanobacteriota</taxon>
        <taxon>Cyanophyceae</taxon>
        <taxon>Synechococcales</taxon>
        <taxon>environmental samples</taxon>
    </lineage>
</organism>
<protein>
    <submittedName>
        <fullName evidence="1">Uncharacterized protein</fullName>
    </submittedName>
</protein>
<evidence type="ECO:0000313" key="1">
    <source>
        <dbReference type="EMBL" id="CAA9580213.1"/>
    </source>
</evidence>
<sequence>MYISNHFSSTFPIKKIAAQTTSSENLRKEEALVKLLLIP</sequence>
<dbReference type="EMBL" id="CADCWO010000154">
    <property type="protein sequence ID" value="CAA9580213.1"/>
    <property type="molecule type" value="Genomic_DNA"/>
</dbReference>
<name>A0A6J4VMD2_9CYAN</name>
<reference evidence="1" key="1">
    <citation type="submission" date="2020-02" db="EMBL/GenBank/DDBJ databases">
        <authorList>
            <person name="Meier V. D."/>
        </authorList>
    </citation>
    <scope>NUCLEOTIDE SEQUENCE</scope>
    <source>
        <strain evidence="1">AVDCRST_MAG81</strain>
    </source>
</reference>
<proteinExistence type="predicted"/>
<dbReference type="AlphaFoldDB" id="A0A6J4VMD2"/>
<gene>
    <name evidence="1" type="ORF">AVDCRST_MAG81-2864</name>
</gene>
<accession>A0A6J4VMD2</accession>